<organism evidence="7 8">
    <name type="scientific">Dactylosporangium cerinum</name>
    <dbReference type="NCBI Taxonomy" id="1434730"/>
    <lineage>
        <taxon>Bacteria</taxon>
        <taxon>Bacillati</taxon>
        <taxon>Actinomycetota</taxon>
        <taxon>Actinomycetes</taxon>
        <taxon>Micromonosporales</taxon>
        <taxon>Micromonosporaceae</taxon>
        <taxon>Dactylosporangium</taxon>
    </lineage>
</organism>
<protein>
    <submittedName>
        <fullName evidence="7">TetR/AcrR family transcriptional regulator</fullName>
    </submittedName>
</protein>
<evidence type="ECO:0000256" key="4">
    <source>
        <dbReference type="PROSITE-ProRule" id="PRU00335"/>
    </source>
</evidence>
<dbReference type="PANTHER" id="PTHR30055:SF234">
    <property type="entry name" value="HTH-TYPE TRANSCRIPTIONAL REGULATOR BETI"/>
    <property type="match status" value="1"/>
</dbReference>
<feature type="domain" description="HTH tetR-type" evidence="6">
    <location>
        <begin position="14"/>
        <end position="73"/>
    </location>
</feature>
<gene>
    <name evidence="7" type="ORF">ACFPIJ_34575</name>
</gene>
<evidence type="ECO:0000256" key="3">
    <source>
        <dbReference type="ARBA" id="ARBA00023163"/>
    </source>
</evidence>
<accession>A0ABV9W6I6</accession>
<dbReference type="InterPro" id="IPR001647">
    <property type="entry name" value="HTH_TetR"/>
</dbReference>
<evidence type="ECO:0000256" key="5">
    <source>
        <dbReference type="SAM" id="MobiDB-lite"/>
    </source>
</evidence>
<reference evidence="8" key="1">
    <citation type="journal article" date="2019" name="Int. J. Syst. Evol. Microbiol.">
        <title>The Global Catalogue of Microorganisms (GCM) 10K type strain sequencing project: providing services to taxonomists for standard genome sequencing and annotation.</title>
        <authorList>
            <consortium name="The Broad Institute Genomics Platform"/>
            <consortium name="The Broad Institute Genome Sequencing Center for Infectious Disease"/>
            <person name="Wu L."/>
            <person name="Ma J."/>
        </authorList>
    </citation>
    <scope>NUCLEOTIDE SEQUENCE [LARGE SCALE GENOMIC DNA]</scope>
    <source>
        <strain evidence="8">CGMCC 4.7152</strain>
    </source>
</reference>
<dbReference type="InterPro" id="IPR009057">
    <property type="entry name" value="Homeodomain-like_sf"/>
</dbReference>
<sequence length="213" mass="22742">MTEPRRRASPMSPDQRRAMIVAAALPLVVEHGAAVTTAQVARAAGIGEGTVFRAFADKDALLLACMAEALRADDTLAHVRAIDLDQPLADRLVEAVETLRAYMTRMGAVAGALGHLAERRRDPAERPDPDRRTRAMTATVDALAVLFEPEQDELRRDPEYLARVFHTLVLAGGDATDLVDLFLNGAILAAHPQNGGQPAPGAAKVQHGHPSPA</sequence>
<dbReference type="RefSeq" id="WP_380121516.1">
    <property type="nucleotide sequence ID" value="NZ_JBHSIU010000046.1"/>
</dbReference>
<dbReference type="PANTHER" id="PTHR30055">
    <property type="entry name" value="HTH-TYPE TRANSCRIPTIONAL REGULATOR RUTR"/>
    <property type="match status" value="1"/>
</dbReference>
<dbReference type="PROSITE" id="PS50977">
    <property type="entry name" value="HTH_TETR_2"/>
    <property type="match status" value="1"/>
</dbReference>
<dbReference type="InterPro" id="IPR050109">
    <property type="entry name" value="HTH-type_TetR-like_transc_reg"/>
</dbReference>
<dbReference type="SUPFAM" id="SSF46689">
    <property type="entry name" value="Homeodomain-like"/>
    <property type="match status" value="1"/>
</dbReference>
<keyword evidence="8" id="KW-1185">Reference proteome</keyword>
<dbReference type="EMBL" id="JBHSIU010000046">
    <property type="protein sequence ID" value="MFC5002943.1"/>
    <property type="molecule type" value="Genomic_DNA"/>
</dbReference>
<dbReference type="Gene3D" id="1.10.357.10">
    <property type="entry name" value="Tetracycline Repressor, domain 2"/>
    <property type="match status" value="1"/>
</dbReference>
<feature type="region of interest" description="Disordered" evidence="5">
    <location>
        <begin position="194"/>
        <end position="213"/>
    </location>
</feature>
<feature type="DNA-binding region" description="H-T-H motif" evidence="4">
    <location>
        <begin position="36"/>
        <end position="55"/>
    </location>
</feature>
<evidence type="ECO:0000256" key="2">
    <source>
        <dbReference type="ARBA" id="ARBA00023125"/>
    </source>
</evidence>
<evidence type="ECO:0000313" key="7">
    <source>
        <dbReference type="EMBL" id="MFC5002943.1"/>
    </source>
</evidence>
<keyword evidence="2 4" id="KW-0238">DNA-binding</keyword>
<dbReference type="Proteomes" id="UP001595912">
    <property type="component" value="Unassembled WGS sequence"/>
</dbReference>
<dbReference type="Pfam" id="PF00440">
    <property type="entry name" value="TetR_N"/>
    <property type="match status" value="1"/>
</dbReference>
<keyword evidence="1" id="KW-0805">Transcription regulation</keyword>
<dbReference type="PRINTS" id="PR00455">
    <property type="entry name" value="HTHTETR"/>
</dbReference>
<proteinExistence type="predicted"/>
<comment type="caution">
    <text evidence="7">The sequence shown here is derived from an EMBL/GenBank/DDBJ whole genome shotgun (WGS) entry which is preliminary data.</text>
</comment>
<name>A0ABV9W6I6_9ACTN</name>
<keyword evidence="3" id="KW-0804">Transcription</keyword>
<evidence type="ECO:0000256" key="1">
    <source>
        <dbReference type="ARBA" id="ARBA00023015"/>
    </source>
</evidence>
<evidence type="ECO:0000259" key="6">
    <source>
        <dbReference type="PROSITE" id="PS50977"/>
    </source>
</evidence>
<evidence type="ECO:0000313" key="8">
    <source>
        <dbReference type="Proteomes" id="UP001595912"/>
    </source>
</evidence>